<sequence>MKVRKRIRMINNNARKRDLKLLARIARTNDTGLDDNVVLAILKAKDGPWTTVMTVEEMFAYLELDE</sequence>
<accession>A0ABM8QBI9</accession>
<keyword evidence="2" id="KW-1185">Reference proteome</keyword>
<reference evidence="1 2" key="1">
    <citation type="submission" date="2021-02" db="EMBL/GenBank/DDBJ databases">
        <authorList>
            <person name="Vanwijnsberghe S."/>
        </authorList>
    </citation>
    <scope>NUCLEOTIDE SEQUENCE [LARGE SCALE GENOMIC DNA]</scope>
    <source>
        <strain evidence="1 2">LMG 31837</strain>
    </source>
</reference>
<proteinExistence type="predicted"/>
<dbReference type="Proteomes" id="UP000672526">
    <property type="component" value="Unassembled WGS sequence"/>
</dbReference>
<name>A0ABM8QBI9_9BURK</name>
<evidence type="ECO:0008006" key="3">
    <source>
        <dbReference type="Google" id="ProtNLM"/>
    </source>
</evidence>
<dbReference type="EMBL" id="CAJNBK010000001">
    <property type="protein sequence ID" value="CAE6688119.1"/>
    <property type="molecule type" value="Genomic_DNA"/>
</dbReference>
<protein>
    <recommendedName>
        <fullName evidence="3">Phage protein</fullName>
    </recommendedName>
</protein>
<evidence type="ECO:0000313" key="1">
    <source>
        <dbReference type="EMBL" id="CAE6688119.1"/>
    </source>
</evidence>
<organism evidence="1 2">
    <name type="scientific">Paraburkholderia haematera</name>
    <dbReference type="NCBI Taxonomy" id="2793077"/>
    <lineage>
        <taxon>Bacteria</taxon>
        <taxon>Pseudomonadati</taxon>
        <taxon>Pseudomonadota</taxon>
        <taxon>Betaproteobacteria</taxon>
        <taxon>Burkholderiales</taxon>
        <taxon>Burkholderiaceae</taxon>
        <taxon>Paraburkholderia</taxon>
    </lineage>
</organism>
<comment type="caution">
    <text evidence="1">The sequence shown here is derived from an EMBL/GenBank/DDBJ whole genome shotgun (WGS) entry which is preliminary data.</text>
</comment>
<evidence type="ECO:0000313" key="2">
    <source>
        <dbReference type="Proteomes" id="UP000672526"/>
    </source>
</evidence>
<gene>
    <name evidence="1" type="ORF">R69888_00085</name>
</gene>